<accession>A0AAW0UKU6</accession>
<dbReference type="GO" id="GO:0032589">
    <property type="term" value="C:neuron projection membrane"/>
    <property type="evidence" value="ECO:0007669"/>
    <property type="project" value="TreeGrafter"/>
</dbReference>
<feature type="chain" id="PRO_5043855693" description="Ig-like domain-containing protein" evidence="2">
    <location>
        <begin position="24"/>
        <end position="177"/>
    </location>
</feature>
<dbReference type="Gene3D" id="2.60.40.10">
    <property type="entry name" value="Immunoglobulins"/>
    <property type="match status" value="1"/>
</dbReference>
<keyword evidence="4" id="KW-1185">Reference proteome</keyword>
<dbReference type="Proteomes" id="UP001487740">
    <property type="component" value="Unassembled WGS sequence"/>
</dbReference>
<reference evidence="3 4" key="1">
    <citation type="submission" date="2023-03" db="EMBL/GenBank/DDBJ databases">
        <title>High-quality genome of Scylla paramamosain provides insights in environmental adaptation.</title>
        <authorList>
            <person name="Zhang L."/>
        </authorList>
    </citation>
    <scope>NUCLEOTIDE SEQUENCE [LARGE SCALE GENOMIC DNA]</scope>
    <source>
        <strain evidence="3">LZ_2023a</strain>
        <tissue evidence="3">Muscle</tissue>
    </source>
</reference>
<sequence>MPPPGRVSLAGVLTCLVLVVTSSVEPLAEIEVPRHTPHPPTTTPPPASTPITYRTGPRVDERHSGNVSSVLGRQASLRCRVVDRGNHTVSWIRHRDLHLLTVEQYTYTSDQRFKVSPACLLVLHREGGRQMTSRDSLGHGQHHCNPRMTLKRLKRQNLYARGQGREPSPPNHAASQN</sequence>
<evidence type="ECO:0000313" key="3">
    <source>
        <dbReference type="EMBL" id="KAK8399450.1"/>
    </source>
</evidence>
<proteinExistence type="predicted"/>
<evidence type="ECO:0000256" key="2">
    <source>
        <dbReference type="SAM" id="SignalP"/>
    </source>
</evidence>
<evidence type="ECO:0000256" key="1">
    <source>
        <dbReference type="SAM" id="MobiDB-lite"/>
    </source>
</evidence>
<name>A0AAW0UKU6_SCYPA</name>
<dbReference type="InterPro" id="IPR037448">
    <property type="entry name" value="Zig-8"/>
</dbReference>
<organism evidence="3 4">
    <name type="scientific">Scylla paramamosain</name>
    <name type="common">Mud crab</name>
    <dbReference type="NCBI Taxonomy" id="85552"/>
    <lineage>
        <taxon>Eukaryota</taxon>
        <taxon>Metazoa</taxon>
        <taxon>Ecdysozoa</taxon>
        <taxon>Arthropoda</taxon>
        <taxon>Crustacea</taxon>
        <taxon>Multicrustacea</taxon>
        <taxon>Malacostraca</taxon>
        <taxon>Eumalacostraca</taxon>
        <taxon>Eucarida</taxon>
        <taxon>Decapoda</taxon>
        <taxon>Pleocyemata</taxon>
        <taxon>Brachyura</taxon>
        <taxon>Eubrachyura</taxon>
        <taxon>Portunoidea</taxon>
        <taxon>Portunidae</taxon>
        <taxon>Portuninae</taxon>
        <taxon>Scylla</taxon>
    </lineage>
</organism>
<feature type="region of interest" description="Disordered" evidence="1">
    <location>
        <begin position="30"/>
        <end position="51"/>
    </location>
</feature>
<evidence type="ECO:0008006" key="5">
    <source>
        <dbReference type="Google" id="ProtNLM"/>
    </source>
</evidence>
<keyword evidence="2" id="KW-0732">Signal</keyword>
<dbReference type="SUPFAM" id="SSF48726">
    <property type="entry name" value="Immunoglobulin"/>
    <property type="match status" value="1"/>
</dbReference>
<feature type="signal peptide" evidence="2">
    <location>
        <begin position="1"/>
        <end position="23"/>
    </location>
</feature>
<dbReference type="AlphaFoldDB" id="A0AAW0UKU6"/>
<comment type="caution">
    <text evidence="3">The sequence shown here is derived from an EMBL/GenBank/DDBJ whole genome shotgun (WGS) entry which is preliminary data.</text>
</comment>
<gene>
    <name evidence="3" type="ORF">O3P69_003501</name>
</gene>
<dbReference type="GO" id="GO:0050808">
    <property type="term" value="P:synapse organization"/>
    <property type="evidence" value="ECO:0007669"/>
    <property type="project" value="TreeGrafter"/>
</dbReference>
<dbReference type="PANTHER" id="PTHR23279">
    <property type="entry name" value="DEFECTIVE PROBOSCIS EXTENSION RESPONSE DPR -RELATED"/>
    <property type="match status" value="1"/>
</dbReference>
<feature type="compositionally biased region" description="Pro residues" evidence="1">
    <location>
        <begin position="38"/>
        <end position="48"/>
    </location>
</feature>
<dbReference type="EMBL" id="JARAKH010000011">
    <property type="protein sequence ID" value="KAK8399450.1"/>
    <property type="molecule type" value="Genomic_DNA"/>
</dbReference>
<dbReference type="PANTHER" id="PTHR23279:SF36">
    <property type="entry name" value="DEFECTIVE PROBOSCIS EXTENSION RESPONSE 9, ISOFORM A"/>
    <property type="match status" value="1"/>
</dbReference>
<protein>
    <recommendedName>
        <fullName evidence="5">Ig-like domain-containing protein</fullName>
    </recommendedName>
</protein>
<dbReference type="InterPro" id="IPR036179">
    <property type="entry name" value="Ig-like_dom_sf"/>
</dbReference>
<dbReference type="InterPro" id="IPR013783">
    <property type="entry name" value="Ig-like_fold"/>
</dbReference>
<evidence type="ECO:0000313" key="4">
    <source>
        <dbReference type="Proteomes" id="UP001487740"/>
    </source>
</evidence>